<keyword evidence="4" id="KW-1185">Reference proteome</keyword>
<dbReference type="EMBL" id="SEYY01022475">
    <property type="protein sequence ID" value="KAB7495530.1"/>
    <property type="molecule type" value="Genomic_DNA"/>
</dbReference>
<evidence type="ECO:0000256" key="1">
    <source>
        <dbReference type="SAM" id="Coils"/>
    </source>
</evidence>
<proteinExistence type="predicted"/>
<feature type="compositionally biased region" description="Basic residues" evidence="2">
    <location>
        <begin position="261"/>
        <end position="277"/>
    </location>
</feature>
<organism evidence="3 4">
    <name type="scientific">Armadillidium nasatum</name>
    <dbReference type="NCBI Taxonomy" id="96803"/>
    <lineage>
        <taxon>Eukaryota</taxon>
        <taxon>Metazoa</taxon>
        <taxon>Ecdysozoa</taxon>
        <taxon>Arthropoda</taxon>
        <taxon>Crustacea</taxon>
        <taxon>Multicrustacea</taxon>
        <taxon>Malacostraca</taxon>
        <taxon>Eumalacostraca</taxon>
        <taxon>Peracarida</taxon>
        <taxon>Isopoda</taxon>
        <taxon>Oniscidea</taxon>
        <taxon>Crinocheta</taxon>
        <taxon>Armadillidiidae</taxon>
        <taxon>Armadillidium</taxon>
    </lineage>
</organism>
<evidence type="ECO:0000313" key="4">
    <source>
        <dbReference type="Proteomes" id="UP000326759"/>
    </source>
</evidence>
<reference evidence="3 4" key="1">
    <citation type="journal article" date="2019" name="PLoS Biol.">
        <title>Sex chromosomes control vertical transmission of feminizing Wolbachia symbionts in an isopod.</title>
        <authorList>
            <person name="Becking T."/>
            <person name="Chebbi M.A."/>
            <person name="Giraud I."/>
            <person name="Moumen B."/>
            <person name="Laverre T."/>
            <person name="Caubet Y."/>
            <person name="Peccoud J."/>
            <person name="Gilbert C."/>
            <person name="Cordaux R."/>
        </authorList>
    </citation>
    <scope>NUCLEOTIDE SEQUENCE [LARGE SCALE GENOMIC DNA]</scope>
    <source>
        <strain evidence="3">ANa2</strain>
        <tissue evidence="3">Whole body excluding digestive tract and cuticle</tissue>
    </source>
</reference>
<feature type="region of interest" description="Disordered" evidence="2">
    <location>
        <begin position="1"/>
        <end position="37"/>
    </location>
</feature>
<comment type="caution">
    <text evidence="3">The sequence shown here is derived from an EMBL/GenBank/DDBJ whole genome shotgun (WGS) entry which is preliminary data.</text>
</comment>
<dbReference type="OrthoDB" id="10477650at2759"/>
<feature type="compositionally biased region" description="Basic and acidic residues" evidence="2">
    <location>
        <begin position="297"/>
        <end position="307"/>
    </location>
</feature>
<feature type="coiled-coil region" evidence="1">
    <location>
        <begin position="41"/>
        <end position="75"/>
    </location>
</feature>
<feature type="region of interest" description="Disordered" evidence="2">
    <location>
        <begin position="240"/>
        <end position="290"/>
    </location>
</feature>
<feature type="region of interest" description="Disordered" evidence="2">
    <location>
        <begin position="296"/>
        <end position="315"/>
    </location>
</feature>
<sequence>MNNITKDTPEKQTSDDSVVQEMSPKDSPKHKAGKVTVSEEIDNEQLTINDETSKKQKIENNKIDKEKLKTKHQEEEKGKSLIYKVLFPAGGTCYKEIIQKVISSSESVMRPGWFTIKFASQEEAEQKTTELKKLSVGDSNLIVKPMFKPLTSNPLKRTIFLSQNFKDLEQLKIFFGATAVEQSFSSKGNLSNKFVLLFESEAKADAASKKSYNFGSRNIELTPILERSQTKEEKRVEKQIVVNQNRGKKRKQNDEQDQKKPNVKKRKRKKGNKQSKRLKTELENDDKDEEVVTLETMKFHLDFKGDKDDDDEEEE</sequence>
<evidence type="ECO:0000256" key="2">
    <source>
        <dbReference type="SAM" id="MobiDB-lite"/>
    </source>
</evidence>
<gene>
    <name evidence="3" type="ORF">Anas_09669</name>
</gene>
<accession>A0A5N5SSC4</accession>
<dbReference type="Proteomes" id="UP000326759">
    <property type="component" value="Unassembled WGS sequence"/>
</dbReference>
<evidence type="ECO:0000313" key="3">
    <source>
        <dbReference type="EMBL" id="KAB7495530.1"/>
    </source>
</evidence>
<keyword evidence="1" id="KW-0175">Coiled coil</keyword>
<dbReference type="AlphaFoldDB" id="A0A5N5SSC4"/>
<name>A0A5N5SSC4_9CRUS</name>
<protein>
    <submittedName>
        <fullName evidence="3">Uncharacterized protein</fullName>
    </submittedName>
</protein>